<evidence type="ECO:0000313" key="1">
    <source>
        <dbReference type="EMBL" id="KAH6887713.1"/>
    </source>
</evidence>
<dbReference type="OrthoDB" id="5100024at2759"/>
<keyword evidence="2" id="KW-1185">Reference proteome</keyword>
<proteinExistence type="predicted"/>
<dbReference type="EMBL" id="JAGPYM010000014">
    <property type="protein sequence ID" value="KAH6887713.1"/>
    <property type="molecule type" value="Genomic_DNA"/>
</dbReference>
<dbReference type="AlphaFoldDB" id="A0A9P8W4Q6"/>
<evidence type="ECO:0000313" key="2">
    <source>
        <dbReference type="Proteomes" id="UP000777438"/>
    </source>
</evidence>
<gene>
    <name evidence="1" type="ORF">B0T10DRAFT_490231</name>
</gene>
<dbReference type="Proteomes" id="UP000777438">
    <property type="component" value="Unassembled WGS sequence"/>
</dbReference>
<accession>A0A9P8W4Q6</accession>
<organism evidence="1 2">
    <name type="scientific">Thelonectria olida</name>
    <dbReference type="NCBI Taxonomy" id="1576542"/>
    <lineage>
        <taxon>Eukaryota</taxon>
        <taxon>Fungi</taxon>
        <taxon>Dikarya</taxon>
        <taxon>Ascomycota</taxon>
        <taxon>Pezizomycotina</taxon>
        <taxon>Sordariomycetes</taxon>
        <taxon>Hypocreomycetidae</taxon>
        <taxon>Hypocreales</taxon>
        <taxon>Nectriaceae</taxon>
        <taxon>Thelonectria</taxon>
    </lineage>
</organism>
<reference evidence="1 2" key="1">
    <citation type="journal article" date="2021" name="Nat. Commun.">
        <title>Genetic determinants of endophytism in the Arabidopsis root mycobiome.</title>
        <authorList>
            <person name="Mesny F."/>
            <person name="Miyauchi S."/>
            <person name="Thiergart T."/>
            <person name="Pickel B."/>
            <person name="Atanasova L."/>
            <person name="Karlsson M."/>
            <person name="Huettel B."/>
            <person name="Barry K.W."/>
            <person name="Haridas S."/>
            <person name="Chen C."/>
            <person name="Bauer D."/>
            <person name="Andreopoulos W."/>
            <person name="Pangilinan J."/>
            <person name="LaButti K."/>
            <person name="Riley R."/>
            <person name="Lipzen A."/>
            <person name="Clum A."/>
            <person name="Drula E."/>
            <person name="Henrissat B."/>
            <person name="Kohler A."/>
            <person name="Grigoriev I.V."/>
            <person name="Martin F.M."/>
            <person name="Hacquard S."/>
        </authorList>
    </citation>
    <scope>NUCLEOTIDE SEQUENCE [LARGE SCALE GENOMIC DNA]</scope>
    <source>
        <strain evidence="1 2">MPI-CAGE-CH-0241</strain>
    </source>
</reference>
<name>A0A9P8W4Q6_9HYPO</name>
<comment type="caution">
    <text evidence="1">The sequence shown here is derived from an EMBL/GenBank/DDBJ whole genome shotgun (WGS) entry which is preliminary data.</text>
</comment>
<sequence>MQLPWTMDTQPGLSSTMEDEVHSILLDYDLEIRPSATPKAIKKRTRFIWTCCLCACDGMRISVGYCPGCGLPRCAYCRVEKITICADS</sequence>
<protein>
    <submittedName>
        <fullName evidence="1">Uncharacterized protein</fullName>
    </submittedName>
</protein>